<keyword evidence="1" id="KW-0732">Signal</keyword>
<sequence length="336" mass="38326">MKKEILLLLVILVSWKTQAQDILSRTQIFHAVEWQHPALSGVQENLSIDLMYRQALNGYGSESGYYQVGAFYPIKNSVGGESDNSGFKISNPDKAREIYNSKIARRKQGVGLQLNAIILGPLDRKEIKGFYAYHLPISEQLNLSLGTSLKFQQNMIGFNNLSVRDEINDDFYQQIINSSEGKQTNLQLDIGTALYSKQFFFTFTAKSLFITELNKNNTLEYLKDGESYSVLAGYKWKFNPDYSILPNAEVNYLTDYGTQFKGTIRFKYKELMYVGAGMQNDLKWSGLIGLNIPGNIFLNYSYDYYTGYISEFSNGVHEVSLSYLFNNQNASTPFTW</sequence>
<dbReference type="Pfam" id="PF11751">
    <property type="entry name" value="PorP_SprF"/>
    <property type="match status" value="1"/>
</dbReference>
<protein>
    <recommendedName>
        <fullName evidence="4">Type IX secretion system membrane protein PorP/SprF</fullName>
    </recommendedName>
</protein>
<comment type="caution">
    <text evidence="2">The sequence shown here is derived from an EMBL/GenBank/DDBJ whole genome shotgun (WGS) entry which is preliminary data.</text>
</comment>
<dbReference type="NCBIfam" id="TIGR03519">
    <property type="entry name" value="T9SS_PorP_fam"/>
    <property type="match status" value="1"/>
</dbReference>
<evidence type="ECO:0008006" key="4">
    <source>
        <dbReference type="Google" id="ProtNLM"/>
    </source>
</evidence>
<dbReference type="RefSeq" id="WP_188464738.1">
    <property type="nucleotide sequence ID" value="NZ_BAABHU010000009.1"/>
</dbReference>
<feature type="signal peptide" evidence="1">
    <location>
        <begin position="1"/>
        <end position="19"/>
    </location>
</feature>
<dbReference type="Proteomes" id="UP000636010">
    <property type="component" value="Unassembled WGS sequence"/>
</dbReference>
<gene>
    <name evidence="2" type="ORF">GCM10011506_29150</name>
</gene>
<organism evidence="2 3">
    <name type="scientific">Marivirga lumbricoides</name>
    <dbReference type="NCBI Taxonomy" id="1046115"/>
    <lineage>
        <taxon>Bacteria</taxon>
        <taxon>Pseudomonadati</taxon>
        <taxon>Bacteroidota</taxon>
        <taxon>Cytophagia</taxon>
        <taxon>Cytophagales</taxon>
        <taxon>Marivirgaceae</taxon>
        <taxon>Marivirga</taxon>
    </lineage>
</organism>
<keyword evidence="3" id="KW-1185">Reference proteome</keyword>
<evidence type="ECO:0000313" key="2">
    <source>
        <dbReference type="EMBL" id="GGC41743.1"/>
    </source>
</evidence>
<proteinExistence type="predicted"/>
<dbReference type="EMBL" id="BMEC01000009">
    <property type="protein sequence ID" value="GGC41743.1"/>
    <property type="molecule type" value="Genomic_DNA"/>
</dbReference>
<name>A0ABQ1MJW4_9BACT</name>
<accession>A0ABQ1MJW4</accession>
<evidence type="ECO:0000256" key="1">
    <source>
        <dbReference type="SAM" id="SignalP"/>
    </source>
</evidence>
<feature type="chain" id="PRO_5045556506" description="Type IX secretion system membrane protein PorP/SprF" evidence="1">
    <location>
        <begin position="20"/>
        <end position="336"/>
    </location>
</feature>
<evidence type="ECO:0000313" key="3">
    <source>
        <dbReference type="Proteomes" id="UP000636010"/>
    </source>
</evidence>
<reference evidence="3" key="1">
    <citation type="journal article" date="2019" name="Int. J. Syst. Evol. Microbiol.">
        <title>The Global Catalogue of Microorganisms (GCM) 10K type strain sequencing project: providing services to taxonomists for standard genome sequencing and annotation.</title>
        <authorList>
            <consortium name="The Broad Institute Genomics Platform"/>
            <consortium name="The Broad Institute Genome Sequencing Center for Infectious Disease"/>
            <person name="Wu L."/>
            <person name="Ma J."/>
        </authorList>
    </citation>
    <scope>NUCLEOTIDE SEQUENCE [LARGE SCALE GENOMIC DNA]</scope>
    <source>
        <strain evidence="3">CGMCC 1.10832</strain>
    </source>
</reference>
<dbReference type="InterPro" id="IPR019861">
    <property type="entry name" value="PorP/SprF_Bacteroidetes"/>
</dbReference>